<dbReference type="EMBL" id="CACSAS010000001">
    <property type="protein sequence ID" value="CAA0093003.1"/>
    <property type="molecule type" value="Genomic_DNA"/>
</dbReference>
<dbReference type="PROSITE" id="PS51318">
    <property type="entry name" value="TAT"/>
    <property type="match status" value="1"/>
</dbReference>
<dbReference type="InterPro" id="IPR050492">
    <property type="entry name" value="Bact_metal-bind_prot9"/>
</dbReference>
<evidence type="ECO:0000256" key="3">
    <source>
        <dbReference type="ARBA" id="ARBA00022448"/>
    </source>
</evidence>
<keyword evidence="4" id="KW-0479">Metal-binding</keyword>
<gene>
    <name evidence="8" type="primary">hpf_2</name>
    <name evidence="8" type="ORF">STARVERO_01556</name>
</gene>
<dbReference type="Pfam" id="PF01297">
    <property type="entry name" value="ZnuA"/>
    <property type="match status" value="1"/>
</dbReference>
<evidence type="ECO:0000256" key="4">
    <source>
        <dbReference type="ARBA" id="ARBA00022723"/>
    </source>
</evidence>
<evidence type="ECO:0000256" key="5">
    <source>
        <dbReference type="ARBA" id="ARBA00022729"/>
    </source>
</evidence>
<comment type="similarity">
    <text evidence="2 6">Belongs to the bacterial solute-binding protein 9 family.</text>
</comment>
<name>A0A5S9NR57_9HYPH</name>
<dbReference type="InterPro" id="IPR006127">
    <property type="entry name" value="ZnuA-like"/>
</dbReference>
<dbReference type="InterPro" id="IPR006311">
    <property type="entry name" value="TAT_signal"/>
</dbReference>
<dbReference type="PANTHER" id="PTHR42953">
    <property type="entry name" value="HIGH-AFFINITY ZINC UPTAKE SYSTEM PROTEIN ZNUA-RELATED"/>
    <property type="match status" value="1"/>
</dbReference>
<evidence type="ECO:0000256" key="6">
    <source>
        <dbReference type="RuleBase" id="RU003512"/>
    </source>
</evidence>
<dbReference type="InterPro" id="IPR006128">
    <property type="entry name" value="Lipoprotein_PsaA-like"/>
</dbReference>
<dbReference type="AlphaFoldDB" id="A0A5S9NR57"/>
<reference evidence="8 9" key="1">
    <citation type="submission" date="2019-12" db="EMBL/GenBank/DDBJ databases">
        <authorList>
            <person name="Reyes-Prieto M."/>
        </authorList>
    </citation>
    <scope>NUCLEOTIDE SEQUENCE [LARGE SCALE GENOMIC DNA]</scope>
    <source>
        <strain evidence="8">HF14-78462</strain>
    </source>
</reference>
<dbReference type="GO" id="GO:0046872">
    <property type="term" value="F:metal ion binding"/>
    <property type="evidence" value="ECO:0007669"/>
    <property type="project" value="UniProtKB-KW"/>
</dbReference>
<evidence type="ECO:0000256" key="7">
    <source>
        <dbReference type="SAM" id="SignalP"/>
    </source>
</evidence>
<comment type="subcellular location">
    <subcellularLocation>
        <location evidence="1">Cell envelope</location>
    </subcellularLocation>
</comment>
<evidence type="ECO:0000256" key="2">
    <source>
        <dbReference type="ARBA" id="ARBA00011028"/>
    </source>
</evidence>
<dbReference type="GO" id="GO:0030001">
    <property type="term" value="P:metal ion transport"/>
    <property type="evidence" value="ECO:0007669"/>
    <property type="project" value="InterPro"/>
</dbReference>
<dbReference type="Gene3D" id="3.40.50.1980">
    <property type="entry name" value="Nitrogenase molybdenum iron protein domain"/>
    <property type="match status" value="2"/>
</dbReference>
<organism evidence="8 9">
    <name type="scientific">Starkeya nomas</name>
    <dbReference type="NCBI Taxonomy" id="2666134"/>
    <lineage>
        <taxon>Bacteria</taxon>
        <taxon>Pseudomonadati</taxon>
        <taxon>Pseudomonadota</taxon>
        <taxon>Alphaproteobacteria</taxon>
        <taxon>Hyphomicrobiales</taxon>
        <taxon>Xanthobacteraceae</taxon>
        <taxon>Starkeya</taxon>
    </lineage>
</organism>
<evidence type="ECO:0000313" key="9">
    <source>
        <dbReference type="Proteomes" id="UP000433050"/>
    </source>
</evidence>
<evidence type="ECO:0000313" key="8">
    <source>
        <dbReference type="EMBL" id="CAA0093003.1"/>
    </source>
</evidence>
<dbReference type="Proteomes" id="UP000433050">
    <property type="component" value="Unassembled WGS sequence"/>
</dbReference>
<feature type="chain" id="PRO_5024873472" evidence="7">
    <location>
        <begin position="27"/>
        <end position="307"/>
    </location>
</feature>
<dbReference type="SUPFAM" id="SSF53807">
    <property type="entry name" value="Helical backbone' metal receptor"/>
    <property type="match status" value="1"/>
</dbReference>
<keyword evidence="9" id="KW-1185">Reference proteome</keyword>
<dbReference type="RefSeq" id="WP_159598454.1">
    <property type="nucleotide sequence ID" value="NZ_CACSAS010000001.1"/>
</dbReference>
<dbReference type="PRINTS" id="PR00691">
    <property type="entry name" value="ADHESINB"/>
</dbReference>
<evidence type="ECO:0000256" key="1">
    <source>
        <dbReference type="ARBA" id="ARBA00004196"/>
    </source>
</evidence>
<dbReference type="InterPro" id="IPR006129">
    <property type="entry name" value="AdhesinB"/>
</dbReference>
<dbReference type="PANTHER" id="PTHR42953:SF1">
    <property type="entry name" value="METAL-BINDING PROTEIN HI_0362-RELATED"/>
    <property type="match status" value="1"/>
</dbReference>
<accession>A0A5S9NR57</accession>
<proteinExistence type="inferred from homology"/>
<dbReference type="GO" id="GO:0030313">
    <property type="term" value="C:cell envelope"/>
    <property type="evidence" value="ECO:0007669"/>
    <property type="project" value="UniProtKB-SubCell"/>
</dbReference>
<sequence length="307" mass="33082">MRSRRVVLAGLAAIGLLSAGVSGALAQEAAGPKFKAVTTFTVIADMARNVAGDVAVVESITKPGAEIHNYAPTPGDIQRAQGAQLVLWNGLNLELWFERFFQNLKDVPSVVVSQGVEPMGIAEGPYKGKPNPHAWMSPKDALIYVDNIRDAFVKYDPANAATYTANADAYKKQIEASVAPIREKLASIPEDKRWLVSSEGAFSYLARDFGLKELYLWPINADQQGTPQQVRKVIDAVRKNGIPTVFSESTVSDKPARQAAREAGAHYGGVLYVDSLSEPDGPVPTYIDLLRVTTGTVEKGLAEGLSQ</sequence>
<dbReference type="CDD" id="cd01137">
    <property type="entry name" value="PsaA"/>
    <property type="match status" value="1"/>
</dbReference>
<dbReference type="PRINTS" id="PR00690">
    <property type="entry name" value="ADHESNFAMILY"/>
</dbReference>
<feature type="signal peptide" evidence="7">
    <location>
        <begin position="1"/>
        <end position="26"/>
    </location>
</feature>
<dbReference type="GO" id="GO:0007155">
    <property type="term" value="P:cell adhesion"/>
    <property type="evidence" value="ECO:0007669"/>
    <property type="project" value="InterPro"/>
</dbReference>
<keyword evidence="3 6" id="KW-0813">Transport</keyword>
<protein>
    <submittedName>
        <fullName evidence="8">Metal ABC transporter substrate-binding protein Hpf</fullName>
    </submittedName>
</protein>
<keyword evidence="5 7" id="KW-0732">Signal</keyword>